<dbReference type="AlphaFoldDB" id="A0A841PEM8"/>
<evidence type="ECO:0000313" key="2">
    <source>
        <dbReference type="Proteomes" id="UP000556329"/>
    </source>
</evidence>
<sequence length="44" mass="4749">MGDIAEDIERVHGKERLLVENASASPDEPAGRVCDVIFPIVGKD</sequence>
<proteinExistence type="predicted"/>
<gene>
    <name evidence="1" type="ORF">HNQ71_006483</name>
</gene>
<organism evidence="1 2">
    <name type="scientific">Mesorhizobium sangaii</name>
    <dbReference type="NCBI Taxonomy" id="505389"/>
    <lineage>
        <taxon>Bacteria</taxon>
        <taxon>Pseudomonadati</taxon>
        <taxon>Pseudomonadota</taxon>
        <taxon>Alphaproteobacteria</taxon>
        <taxon>Hyphomicrobiales</taxon>
        <taxon>Phyllobacteriaceae</taxon>
        <taxon>Mesorhizobium</taxon>
    </lineage>
</organism>
<accession>A0A841PEM8</accession>
<dbReference type="Proteomes" id="UP000556329">
    <property type="component" value="Unassembled WGS sequence"/>
</dbReference>
<evidence type="ECO:0000313" key="1">
    <source>
        <dbReference type="EMBL" id="MBB6413774.1"/>
    </source>
</evidence>
<reference evidence="1 2" key="1">
    <citation type="submission" date="2020-08" db="EMBL/GenBank/DDBJ databases">
        <title>Genomic Encyclopedia of Type Strains, Phase IV (KMG-IV): sequencing the most valuable type-strain genomes for metagenomic binning, comparative biology and taxonomic classification.</title>
        <authorList>
            <person name="Goeker M."/>
        </authorList>
    </citation>
    <scope>NUCLEOTIDE SEQUENCE [LARGE SCALE GENOMIC DNA]</scope>
    <source>
        <strain evidence="1 2">DSM 100039</strain>
    </source>
</reference>
<dbReference type="EMBL" id="JACHEF010000009">
    <property type="protein sequence ID" value="MBB6413774.1"/>
    <property type="molecule type" value="Genomic_DNA"/>
</dbReference>
<protein>
    <submittedName>
        <fullName evidence="1">Uncharacterized protein</fullName>
    </submittedName>
</protein>
<comment type="caution">
    <text evidence="1">The sequence shown here is derived from an EMBL/GenBank/DDBJ whole genome shotgun (WGS) entry which is preliminary data.</text>
</comment>
<keyword evidence="2" id="KW-1185">Reference proteome</keyword>
<name>A0A841PEM8_9HYPH</name>
<dbReference type="RefSeq" id="WP_281391482.1">
    <property type="nucleotide sequence ID" value="NZ_JACHEF010000009.1"/>
</dbReference>